<accession>A0A0N5A7H0</accession>
<dbReference type="InterPro" id="IPR035940">
    <property type="entry name" value="CAP_sf"/>
</dbReference>
<dbReference type="AlphaFoldDB" id="A0A0N5A7H0"/>
<dbReference type="SUPFAM" id="SSF55797">
    <property type="entry name" value="PR-1-like"/>
    <property type="match status" value="1"/>
</dbReference>
<reference evidence="2" key="1">
    <citation type="submission" date="2017-02" db="UniProtKB">
        <authorList>
            <consortium name="WormBaseParasite"/>
        </authorList>
    </citation>
    <scope>IDENTIFICATION</scope>
</reference>
<name>A0A0N5A7H0_PARTI</name>
<evidence type="ECO:0000313" key="2">
    <source>
        <dbReference type="WBParaSite" id="PTRK_0001795000.1"/>
    </source>
</evidence>
<dbReference type="WBParaSite" id="PTRK_0001795000.1">
    <property type="protein sequence ID" value="PTRK_0001795000.1"/>
    <property type="gene ID" value="PTRK_0001795000"/>
</dbReference>
<keyword evidence="1" id="KW-1185">Reference proteome</keyword>
<dbReference type="Gene3D" id="3.40.33.10">
    <property type="entry name" value="CAP"/>
    <property type="match status" value="1"/>
</dbReference>
<sequence length="138" mass="16370">MNSHFDSEFKKNVQKTNITSTKLTGLTRYLYFDKDYLYMGDLQTKSFAECIVYSWYKQRYSYNFKHPELNYYNRNFAGIVYQDADKFGCGQLNLTYGIFLGCKIHMKSHFDKDFKNNVQKTNITSTKLTNVDFKCSKI</sequence>
<evidence type="ECO:0000313" key="1">
    <source>
        <dbReference type="Proteomes" id="UP000038045"/>
    </source>
</evidence>
<organism evidence="1 2">
    <name type="scientific">Parastrongyloides trichosuri</name>
    <name type="common">Possum-specific nematode worm</name>
    <dbReference type="NCBI Taxonomy" id="131310"/>
    <lineage>
        <taxon>Eukaryota</taxon>
        <taxon>Metazoa</taxon>
        <taxon>Ecdysozoa</taxon>
        <taxon>Nematoda</taxon>
        <taxon>Chromadorea</taxon>
        <taxon>Rhabditida</taxon>
        <taxon>Tylenchina</taxon>
        <taxon>Panagrolaimomorpha</taxon>
        <taxon>Strongyloidoidea</taxon>
        <taxon>Strongyloididae</taxon>
        <taxon>Parastrongyloides</taxon>
    </lineage>
</organism>
<dbReference type="Proteomes" id="UP000038045">
    <property type="component" value="Unplaced"/>
</dbReference>
<protein>
    <submittedName>
        <fullName evidence="2">SCP domain-containing protein</fullName>
    </submittedName>
</protein>
<proteinExistence type="predicted"/>